<dbReference type="GO" id="GO:1990189">
    <property type="term" value="F:protein N-terminal-serine acetyltransferase activity"/>
    <property type="evidence" value="ECO:0007669"/>
    <property type="project" value="TreeGrafter"/>
</dbReference>
<gene>
    <name evidence="2" type="ORF">ETSY1_21000</name>
</gene>
<feature type="domain" description="N-acetyltransferase" evidence="1">
    <location>
        <begin position="60"/>
        <end position="214"/>
    </location>
</feature>
<dbReference type="GO" id="GO:0008999">
    <property type="term" value="F:protein-N-terminal-alanine acetyltransferase activity"/>
    <property type="evidence" value="ECO:0007669"/>
    <property type="project" value="TreeGrafter"/>
</dbReference>
<dbReference type="InterPro" id="IPR051908">
    <property type="entry name" value="Ribosomal_N-acetyltransferase"/>
</dbReference>
<proteinExistence type="predicted"/>
<sequence length="230" mass="25820">MSSRPLPPKLPEAVLTQRTQLPLKPEAITLTGHLVRLEPLVVERDAQPLFAASNGDPISIGERAVGAYDADALVWRYMSGGPFDTIDDFIASLHRQVGAPNALCLCVFDLASNRQIGVTNLMNNAPADLKIELGGIWYSPVIQRTGANTEATYLMLKHAFGLGYRRIEWKCHDQNERSRQSALRMGFTFEGIQASHMIVKDRNRDTAWFRMLDTEWPEVKTRLEAMLNAR</sequence>
<comment type="caution">
    <text evidence="2">The sequence shown here is derived from an EMBL/GenBank/DDBJ whole genome shotgun (WGS) entry which is preliminary data.</text>
</comment>
<reference evidence="2 3" key="1">
    <citation type="journal article" date="2014" name="Nature">
        <title>An environmental bacterial taxon with a large and distinct metabolic repertoire.</title>
        <authorList>
            <person name="Wilson M.C."/>
            <person name="Mori T."/>
            <person name="Ruckert C."/>
            <person name="Uria A.R."/>
            <person name="Helf M.J."/>
            <person name="Takada K."/>
            <person name="Gernert C."/>
            <person name="Steffens U.A."/>
            <person name="Heycke N."/>
            <person name="Schmitt S."/>
            <person name="Rinke C."/>
            <person name="Helfrich E.J."/>
            <person name="Brachmann A.O."/>
            <person name="Gurgui C."/>
            <person name="Wakimoto T."/>
            <person name="Kracht M."/>
            <person name="Crusemann M."/>
            <person name="Hentschel U."/>
            <person name="Abe I."/>
            <person name="Matsunaga S."/>
            <person name="Kalinowski J."/>
            <person name="Takeyama H."/>
            <person name="Piel J."/>
        </authorList>
    </citation>
    <scope>NUCLEOTIDE SEQUENCE [LARGE SCALE GENOMIC DNA]</scope>
    <source>
        <strain evidence="3">TSY1</strain>
    </source>
</reference>
<protein>
    <recommendedName>
        <fullName evidence="1">N-acetyltransferase domain-containing protein</fullName>
    </recommendedName>
</protein>
<dbReference type="InterPro" id="IPR016181">
    <property type="entry name" value="Acyl_CoA_acyltransferase"/>
</dbReference>
<dbReference type="EMBL" id="AZHW01000608">
    <property type="protein sequence ID" value="ETW97883.1"/>
    <property type="molecule type" value="Genomic_DNA"/>
</dbReference>
<name>W4LIG4_ENTF1</name>
<keyword evidence="3" id="KW-1185">Reference proteome</keyword>
<organism evidence="2 3">
    <name type="scientific">Entotheonella factor</name>
    <dbReference type="NCBI Taxonomy" id="1429438"/>
    <lineage>
        <taxon>Bacteria</taxon>
        <taxon>Pseudomonadati</taxon>
        <taxon>Nitrospinota/Tectimicrobiota group</taxon>
        <taxon>Candidatus Tectimicrobiota</taxon>
        <taxon>Candidatus Entotheonellia</taxon>
        <taxon>Candidatus Entotheonellales</taxon>
        <taxon>Candidatus Entotheonellaceae</taxon>
        <taxon>Candidatus Entotheonella</taxon>
    </lineage>
</organism>
<dbReference type="SUPFAM" id="SSF55729">
    <property type="entry name" value="Acyl-CoA N-acyltransferases (Nat)"/>
    <property type="match status" value="1"/>
</dbReference>
<dbReference type="Proteomes" id="UP000019141">
    <property type="component" value="Unassembled WGS sequence"/>
</dbReference>
<dbReference type="PROSITE" id="PS51186">
    <property type="entry name" value="GNAT"/>
    <property type="match status" value="1"/>
</dbReference>
<accession>W4LIG4</accession>
<dbReference type="HOGENOM" id="CLU_013985_1_2_7"/>
<dbReference type="Pfam" id="PF13302">
    <property type="entry name" value="Acetyltransf_3"/>
    <property type="match status" value="1"/>
</dbReference>
<dbReference type="PANTHER" id="PTHR43441">
    <property type="entry name" value="RIBOSOMAL-PROTEIN-SERINE ACETYLTRANSFERASE"/>
    <property type="match status" value="1"/>
</dbReference>
<dbReference type="AlphaFoldDB" id="W4LIG4"/>
<evidence type="ECO:0000259" key="1">
    <source>
        <dbReference type="PROSITE" id="PS51186"/>
    </source>
</evidence>
<evidence type="ECO:0000313" key="3">
    <source>
        <dbReference type="Proteomes" id="UP000019141"/>
    </source>
</evidence>
<dbReference type="PANTHER" id="PTHR43441:SF2">
    <property type="entry name" value="FAMILY ACETYLTRANSFERASE, PUTATIVE (AFU_ORTHOLOGUE AFUA_7G00850)-RELATED"/>
    <property type="match status" value="1"/>
</dbReference>
<dbReference type="InterPro" id="IPR000182">
    <property type="entry name" value="GNAT_dom"/>
</dbReference>
<dbReference type="Gene3D" id="3.40.630.30">
    <property type="match status" value="1"/>
</dbReference>
<evidence type="ECO:0000313" key="2">
    <source>
        <dbReference type="EMBL" id="ETW97883.1"/>
    </source>
</evidence>